<feature type="region of interest" description="Disordered" evidence="1">
    <location>
        <begin position="43"/>
        <end position="69"/>
    </location>
</feature>
<evidence type="ECO:0000313" key="3">
    <source>
        <dbReference type="Proteomes" id="UP000276133"/>
    </source>
</evidence>
<gene>
    <name evidence="2" type="ORF">BpHYR1_004850</name>
</gene>
<reference evidence="2 3" key="1">
    <citation type="journal article" date="2018" name="Sci. Rep.">
        <title>Genomic signatures of local adaptation to the degree of environmental predictability in rotifers.</title>
        <authorList>
            <person name="Franch-Gras L."/>
            <person name="Hahn C."/>
            <person name="Garcia-Roger E.M."/>
            <person name="Carmona M.J."/>
            <person name="Serra M."/>
            <person name="Gomez A."/>
        </authorList>
    </citation>
    <scope>NUCLEOTIDE SEQUENCE [LARGE SCALE GENOMIC DNA]</scope>
    <source>
        <strain evidence="2">HYR1</strain>
    </source>
</reference>
<name>A0A3M7PYU8_BRAPC</name>
<organism evidence="2 3">
    <name type="scientific">Brachionus plicatilis</name>
    <name type="common">Marine rotifer</name>
    <name type="synonym">Brachionus muelleri</name>
    <dbReference type="NCBI Taxonomy" id="10195"/>
    <lineage>
        <taxon>Eukaryota</taxon>
        <taxon>Metazoa</taxon>
        <taxon>Spiralia</taxon>
        <taxon>Gnathifera</taxon>
        <taxon>Rotifera</taxon>
        <taxon>Eurotatoria</taxon>
        <taxon>Monogononta</taxon>
        <taxon>Pseudotrocha</taxon>
        <taxon>Ploima</taxon>
        <taxon>Brachionidae</taxon>
        <taxon>Brachionus</taxon>
    </lineage>
</organism>
<accession>A0A3M7PYU8</accession>
<protein>
    <submittedName>
        <fullName evidence="2">Uncharacterized protein</fullName>
    </submittedName>
</protein>
<dbReference type="EMBL" id="REGN01008176">
    <property type="protein sequence ID" value="RNA04270.1"/>
    <property type="molecule type" value="Genomic_DNA"/>
</dbReference>
<keyword evidence="3" id="KW-1185">Reference proteome</keyword>
<sequence length="69" mass="8198">MFCRSELKPWRLLSWLSASNTINLLNGTHPIGKRLEILSKKTKQNKKKLDYNHRQSQTQHAVRRLDQIK</sequence>
<comment type="caution">
    <text evidence="2">The sequence shown here is derived from an EMBL/GenBank/DDBJ whole genome shotgun (WGS) entry which is preliminary data.</text>
</comment>
<evidence type="ECO:0000256" key="1">
    <source>
        <dbReference type="SAM" id="MobiDB-lite"/>
    </source>
</evidence>
<proteinExistence type="predicted"/>
<dbReference type="Proteomes" id="UP000276133">
    <property type="component" value="Unassembled WGS sequence"/>
</dbReference>
<dbReference type="AlphaFoldDB" id="A0A3M7PYU8"/>
<evidence type="ECO:0000313" key="2">
    <source>
        <dbReference type="EMBL" id="RNA04270.1"/>
    </source>
</evidence>